<evidence type="ECO:0000259" key="1">
    <source>
        <dbReference type="Pfam" id="PF09423"/>
    </source>
</evidence>
<proteinExistence type="predicted"/>
<evidence type="ECO:0000313" key="2">
    <source>
        <dbReference type="EMBL" id="RWU21516.1"/>
    </source>
</evidence>
<dbReference type="AlphaFoldDB" id="A0A443ZQZ4"/>
<reference evidence="2 3" key="1">
    <citation type="submission" date="2018-06" db="EMBL/GenBank/DDBJ databases">
        <title>Bacteria isolated from soil of Wuhan.</title>
        <authorList>
            <person name="Wei X."/>
            <person name="Chunhua H."/>
        </authorList>
    </citation>
    <scope>NUCLEOTIDE SEQUENCE [LARGE SCALE GENOMIC DNA]</scope>
    <source>
        <strain evidence="3">xwS2</strain>
    </source>
</reference>
<gene>
    <name evidence="2" type="ORF">DM813_20295</name>
</gene>
<dbReference type="Pfam" id="PF09423">
    <property type="entry name" value="PhoD"/>
    <property type="match status" value="1"/>
</dbReference>
<dbReference type="InterPro" id="IPR029052">
    <property type="entry name" value="Metallo-depent_PP-like"/>
</dbReference>
<feature type="domain" description="PhoD-like phosphatase metallophosphatase" evidence="1">
    <location>
        <begin position="139"/>
        <end position="374"/>
    </location>
</feature>
<dbReference type="PANTHER" id="PTHR43606:SF2">
    <property type="entry name" value="ALKALINE PHOSPHATASE FAMILY PROTEIN (AFU_ORTHOLOGUE AFUA_5G03860)"/>
    <property type="match status" value="1"/>
</dbReference>
<dbReference type="InterPro" id="IPR052900">
    <property type="entry name" value="Phospholipid_Metab_Enz"/>
</dbReference>
<evidence type="ECO:0000313" key="3">
    <source>
        <dbReference type="Proteomes" id="UP000288983"/>
    </source>
</evidence>
<protein>
    <submittedName>
        <fullName evidence="2">Phosphodiesterase</fullName>
    </submittedName>
</protein>
<dbReference type="Proteomes" id="UP000288983">
    <property type="component" value="Unassembled WGS sequence"/>
</dbReference>
<dbReference type="Gene3D" id="3.60.21.70">
    <property type="entry name" value="PhoD-like phosphatase"/>
    <property type="match status" value="1"/>
</dbReference>
<dbReference type="InterPro" id="IPR018946">
    <property type="entry name" value="PhoD-like_MPP"/>
</dbReference>
<comment type="caution">
    <text evidence="2">The sequence shown here is derived from an EMBL/GenBank/DDBJ whole genome shotgun (WGS) entry which is preliminary data.</text>
</comment>
<dbReference type="EMBL" id="QJRG01000047">
    <property type="protein sequence ID" value="RWU21516.1"/>
    <property type="molecule type" value="Genomic_DNA"/>
</dbReference>
<organism evidence="2 3">
    <name type="scientific">Pseudomonas alkylphenolica</name>
    <dbReference type="NCBI Taxonomy" id="237609"/>
    <lineage>
        <taxon>Bacteria</taxon>
        <taxon>Pseudomonadati</taxon>
        <taxon>Pseudomonadota</taxon>
        <taxon>Gammaproteobacteria</taxon>
        <taxon>Pseudomonadales</taxon>
        <taxon>Pseudomonadaceae</taxon>
        <taxon>Pseudomonas</taxon>
    </lineage>
</organism>
<dbReference type="OrthoDB" id="9795624at2"/>
<dbReference type="PANTHER" id="PTHR43606">
    <property type="entry name" value="PHOSPHATASE, PUTATIVE (AFU_ORTHOLOGUE AFUA_6G08710)-RELATED"/>
    <property type="match status" value="1"/>
</dbReference>
<name>A0A443ZQZ4_9PSED</name>
<sequence length="442" mass="50665">MPCLILGHTTDTSIKVWVRGSHRWPAAFIDLADENESVVESKKLMTPAANFYTAVVEFKKLTPNTRYRVKLALGKAVSDPLPSRIRQEYSEGRFTTFPPADSPAAFSFILGSCNLHSLGLLERPDRAWLEISSLGKAVQARFMMHCGDQIYADIPLRPSIDIQHFRDKYLDAWEDCVPARKTLTEMPHYMILDDHELINDFDRGNPDTNNQLALAAITAYWEFQHSHNPANRHPEHHYHYEFNYAAARFFVMDTRFYRNSAQGRMIDEVQFDDLLKWLVRFKNDLKFIVTSVPFVGVPLNPEGDKWCDVAYRNQRAQILAHILDNQVTRIVFLTGDMHTSYHATLDVSRGERRMVLHELMSSPINQITPNLKLQAVYDTRETVTELGNGIQVRSRITPESFYGKHSNVMVVNVDTTHQTPKVGYQIHRTTRSEAGPTGSFEP</sequence>
<dbReference type="InterPro" id="IPR038607">
    <property type="entry name" value="PhoD-like_sf"/>
</dbReference>
<dbReference type="CDD" id="cd07389">
    <property type="entry name" value="MPP_PhoD"/>
    <property type="match status" value="1"/>
</dbReference>
<dbReference type="SUPFAM" id="SSF56300">
    <property type="entry name" value="Metallo-dependent phosphatases"/>
    <property type="match status" value="1"/>
</dbReference>
<dbReference type="RefSeq" id="WP_128325119.1">
    <property type="nucleotide sequence ID" value="NZ_QJRG01000047.1"/>
</dbReference>
<accession>A0A443ZQZ4</accession>